<evidence type="ECO:0000313" key="20">
    <source>
        <dbReference type="Proteomes" id="UP000500938"/>
    </source>
</evidence>
<keyword evidence="4 15" id="KW-0138">CF(0)</keyword>
<protein>
    <recommendedName>
        <fullName evidence="15">ATP synthase subunit b</fullName>
    </recommendedName>
    <alternativeName>
        <fullName evidence="15">ATP synthase F(0) sector subunit b</fullName>
    </alternativeName>
    <alternativeName>
        <fullName evidence="15">ATPase subunit I</fullName>
    </alternativeName>
    <alternativeName>
        <fullName evidence="15">F-type ATPase subunit b</fullName>
        <shortName evidence="15">F-ATPase subunit b</shortName>
    </alternativeName>
</protein>
<dbReference type="PANTHER" id="PTHR33445">
    <property type="entry name" value="ATP SYNTHASE SUBUNIT B', CHLOROPLASTIC"/>
    <property type="match status" value="1"/>
</dbReference>
<feature type="signal peptide" evidence="18">
    <location>
        <begin position="1"/>
        <end position="25"/>
    </location>
</feature>
<dbReference type="NCBIfam" id="TIGR01144">
    <property type="entry name" value="ATP_synt_b"/>
    <property type="match status" value="1"/>
</dbReference>
<evidence type="ECO:0000256" key="18">
    <source>
        <dbReference type="SAM" id="SignalP"/>
    </source>
</evidence>
<evidence type="ECO:0000256" key="3">
    <source>
        <dbReference type="ARBA" id="ARBA00022475"/>
    </source>
</evidence>
<evidence type="ECO:0000256" key="16">
    <source>
        <dbReference type="RuleBase" id="RU003848"/>
    </source>
</evidence>
<dbReference type="KEGG" id="ggr:HKW67_02020"/>
<keyword evidence="18" id="KW-0732">Signal</keyword>
<keyword evidence="2 15" id="KW-0813">Transport</keyword>
<dbReference type="GO" id="GO:0012505">
    <property type="term" value="C:endomembrane system"/>
    <property type="evidence" value="ECO:0007669"/>
    <property type="project" value="UniProtKB-SubCell"/>
</dbReference>
<organism evidence="19 20">
    <name type="scientific">Gemmatimonas groenlandica</name>
    <dbReference type="NCBI Taxonomy" id="2732249"/>
    <lineage>
        <taxon>Bacteria</taxon>
        <taxon>Pseudomonadati</taxon>
        <taxon>Gemmatimonadota</taxon>
        <taxon>Gemmatimonadia</taxon>
        <taxon>Gemmatimonadales</taxon>
        <taxon>Gemmatimonadaceae</taxon>
        <taxon>Gemmatimonas</taxon>
    </lineage>
</organism>
<feature type="coiled-coil region" evidence="17">
    <location>
        <begin position="66"/>
        <end position="93"/>
    </location>
</feature>
<feature type="chain" id="PRO_5026745604" description="ATP synthase subunit b" evidence="18">
    <location>
        <begin position="26"/>
        <end position="199"/>
    </location>
</feature>
<dbReference type="CDD" id="cd06503">
    <property type="entry name" value="ATP-synt_Fo_b"/>
    <property type="match status" value="1"/>
</dbReference>
<feature type="transmembrane region" description="Helical" evidence="15">
    <location>
        <begin position="41"/>
        <end position="62"/>
    </location>
</feature>
<accession>A0A6M4IHV8</accession>
<comment type="subunit">
    <text evidence="13">F-type ATPases have 2 components, F(1) - the catalytic core - and F(0) - the membrane proton channel. F(1) has five subunits: alpha(3), beta(3), gamma(1), delta(1), epsilon(1). F(0) has four main subunits: a(1), b(2) and c(10-14). The alpha and beta chains form an alternating ring which encloses part of the gamma chain. F(1) is attached to F(0) by a central stalk formed by the gamma and epsilon chains, while a peripheral stalk is formed by the delta and b chains.</text>
</comment>
<dbReference type="InterPro" id="IPR050059">
    <property type="entry name" value="ATP_synthase_B_chain"/>
</dbReference>
<evidence type="ECO:0000256" key="8">
    <source>
        <dbReference type="ARBA" id="ARBA00023065"/>
    </source>
</evidence>
<dbReference type="GO" id="GO:0046933">
    <property type="term" value="F:proton-transporting ATP synthase activity, rotational mechanism"/>
    <property type="evidence" value="ECO:0007669"/>
    <property type="project" value="UniProtKB-UniRule"/>
</dbReference>
<evidence type="ECO:0000256" key="14">
    <source>
        <dbReference type="ARBA" id="ARBA00037847"/>
    </source>
</evidence>
<dbReference type="PANTHER" id="PTHR33445:SF1">
    <property type="entry name" value="ATP SYNTHASE SUBUNIT B"/>
    <property type="match status" value="1"/>
</dbReference>
<keyword evidence="10 15" id="KW-0066">ATP synthesis</keyword>
<reference evidence="19 20" key="1">
    <citation type="submission" date="2020-05" db="EMBL/GenBank/DDBJ databases">
        <title>Complete genome sequence of Gemmatimonas greenlandica TET16.</title>
        <authorList>
            <person name="Zeng Y."/>
        </authorList>
    </citation>
    <scope>NUCLEOTIDE SEQUENCE [LARGE SCALE GENOMIC DNA]</scope>
    <source>
        <strain evidence="19 20">TET16</strain>
    </source>
</reference>
<keyword evidence="6 15" id="KW-0375">Hydrogen ion transport</keyword>
<dbReference type="InterPro" id="IPR002146">
    <property type="entry name" value="ATP_synth_b/b'su_bac/chlpt"/>
</dbReference>
<evidence type="ECO:0000256" key="11">
    <source>
        <dbReference type="ARBA" id="ARBA00025198"/>
    </source>
</evidence>
<evidence type="ECO:0000256" key="13">
    <source>
        <dbReference type="ARBA" id="ARBA00026054"/>
    </source>
</evidence>
<evidence type="ECO:0000256" key="17">
    <source>
        <dbReference type="SAM" id="Coils"/>
    </source>
</evidence>
<evidence type="ECO:0000256" key="7">
    <source>
        <dbReference type="ARBA" id="ARBA00022989"/>
    </source>
</evidence>
<evidence type="ECO:0000256" key="12">
    <source>
        <dbReference type="ARBA" id="ARBA00025614"/>
    </source>
</evidence>
<comment type="subunit">
    <text evidence="15">F-type ATPases have 2 components, F(1) - the catalytic core - and F(0) - the membrane proton channel. F(1) has five subunits: alpha(3), beta(3), gamma(1), delta(1), epsilon(1). F(0) has three main subunits: a(1), b(2) and c(10-14). The alpha and beta chains form an alternating ring which encloses part of the gamma chain. F(1) is attached to F(0) by a central stalk formed by the gamma and epsilon chains, while a peripheral stalk is formed by the delta and b chains.</text>
</comment>
<evidence type="ECO:0000256" key="10">
    <source>
        <dbReference type="ARBA" id="ARBA00023310"/>
    </source>
</evidence>
<dbReference type="EMBL" id="CP053085">
    <property type="protein sequence ID" value="QJR34383.1"/>
    <property type="molecule type" value="Genomic_DNA"/>
</dbReference>
<comment type="function">
    <text evidence="12">Component of the F(0) channel, it forms part of the peripheral stalk, linking F(1) to F(0). The b'-subunit is a diverged and duplicated form of b found in plants and photosynthetic bacteria.</text>
</comment>
<dbReference type="InterPro" id="IPR005864">
    <property type="entry name" value="ATP_synth_F0_bsu_bac"/>
</dbReference>
<comment type="subcellular location">
    <subcellularLocation>
        <location evidence="15">Cell membrane</location>
        <topology evidence="15">Single-pass membrane protein</topology>
    </subcellularLocation>
    <subcellularLocation>
        <location evidence="14">Endomembrane system</location>
        <topology evidence="14">Single-pass membrane protein</topology>
    </subcellularLocation>
</comment>
<evidence type="ECO:0000256" key="6">
    <source>
        <dbReference type="ARBA" id="ARBA00022781"/>
    </source>
</evidence>
<dbReference type="InterPro" id="IPR028987">
    <property type="entry name" value="ATP_synth_B-like_membr_sf"/>
</dbReference>
<dbReference type="Proteomes" id="UP000500938">
    <property type="component" value="Chromosome"/>
</dbReference>
<dbReference type="Pfam" id="PF00430">
    <property type="entry name" value="ATP-synt_B"/>
    <property type="match status" value="1"/>
</dbReference>
<dbReference type="SUPFAM" id="SSF81573">
    <property type="entry name" value="F1F0 ATP synthase subunit B, membrane domain"/>
    <property type="match status" value="1"/>
</dbReference>
<name>A0A6M4IHV8_9BACT</name>
<keyword evidence="5 15" id="KW-0812">Transmembrane</keyword>
<keyword evidence="8 15" id="KW-0406">Ion transport</keyword>
<comment type="function">
    <text evidence="11 15">F(1)F(0) ATP synthase produces ATP from ADP in the presence of a proton or sodium gradient. F-type ATPases consist of two structural domains, F(1) containing the extramembraneous catalytic core and F(0) containing the membrane proton channel, linked together by a central stalk and a peripheral stalk. During catalysis, ATP synthesis in the catalytic domain of F(1) is coupled via a rotary mechanism of the central stalk subunits to proton translocation.</text>
</comment>
<evidence type="ECO:0000256" key="2">
    <source>
        <dbReference type="ARBA" id="ARBA00022448"/>
    </source>
</evidence>
<evidence type="ECO:0000313" key="19">
    <source>
        <dbReference type="EMBL" id="QJR34383.1"/>
    </source>
</evidence>
<evidence type="ECO:0000256" key="15">
    <source>
        <dbReference type="HAMAP-Rule" id="MF_01398"/>
    </source>
</evidence>
<dbReference type="AlphaFoldDB" id="A0A6M4IHV8"/>
<gene>
    <name evidence="15 19" type="primary">atpF</name>
    <name evidence="19" type="ORF">HKW67_02020</name>
</gene>
<keyword evidence="20" id="KW-1185">Reference proteome</keyword>
<dbReference type="GO" id="GO:0046961">
    <property type="term" value="F:proton-transporting ATPase activity, rotational mechanism"/>
    <property type="evidence" value="ECO:0007669"/>
    <property type="project" value="TreeGrafter"/>
</dbReference>
<keyword evidence="3 15" id="KW-1003">Cell membrane</keyword>
<dbReference type="GO" id="GO:0005886">
    <property type="term" value="C:plasma membrane"/>
    <property type="evidence" value="ECO:0007669"/>
    <property type="project" value="UniProtKB-SubCell"/>
</dbReference>
<evidence type="ECO:0000256" key="4">
    <source>
        <dbReference type="ARBA" id="ARBA00022547"/>
    </source>
</evidence>
<proteinExistence type="inferred from homology"/>
<comment type="similarity">
    <text evidence="1 15 16">Belongs to the ATPase B chain family.</text>
</comment>
<evidence type="ECO:0000256" key="5">
    <source>
        <dbReference type="ARBA" id="ARBA00022692"/>
    </source>
</evidence>
<dbReference type="RefSeq" id="WP_171223809.1">
    <property type="nucleotide sequence ID" value="NZ_CP053085.1"/>
</dbReference>
<dbReference type="HAMAP" id="MF_01398">
    <property type="entry name" value="ATP_synth_b_bprime"/>
    <property type="match status" value="1"/>
</dbReference>
<keyword evidence="9 15" id="KW-0472">Membrane</keyword>
<evidence type="ECO:0000256" key="9">
    <source>
        <dbReference type="ARBA" id="ARBA00023136"/>
    </source>
</evidence>
<evidence type="ECO:0000256" key="1">
    <source>
        <dbReference type="ARBA" id="ARBA00005513"/>
    </source>
</evidence>
<keyword evidence="7 15" id="KW-1133">Transmembrane helix</keyword>
<sequence>MLALSARRIGALAALLAVTASPALASEAAEGPPNLLDPNVGVMAWTLVIFVLLMVVLSKFAFKPLFAAVEAREKALEDAIEGAKRDRAAAESLLTQQKAHLETARTEAQQIIADSRATAEKMRTDLLAQTKTQQEEMIEQARRAIEGEKAAAIAALRTEAIDLAIAGASRVVEQNLDSTGNRKIVESFLASLDGAKGTR</sequence>
<keyword evidence="17" id="KW-0175">Coiled coil</keyword>
<dbReference type="GO" id="GO:0045259">
    <property type="term" value="C:proton-transporting ATP synthase complex"/>
    <property type="evidence" value="ECO:0007669"/>
    <property type="project" value="UniProtKB-KW"/>
</dbReference>